<accession>F9WCD6</accession>
<dbReference type="VEuPathDB" id="TriTrypDB:TcIL3000_0_54980"/>
<comment type="caution">
    <text evidence="2">The sequence shown here is derived from an EMBL/GenBank/DDBJ whole genome shotgun (WGS) entry which is preliminary data.</text>
</comment>
<feature type="transmembrane region" description="Helical" evidence="1">
    <location>
        <begin position="117"/>
        <end position="138"/>
    </location>
</feature>
<keyword evidence="1" id="KW-0812">Transmembrane</keyword>
<reference evidence="2 3" key="2">
    <citation type="journal article" date="2012" name="Proc. Natl. Acad. Sci. U.S.A.">
        <title>Antigenic diversity is generated by distinct evolutionary mechanisms in African trypanosome species.</title>
        <authorList>
            <person name="Jackson A.P."/>
            <person name="Berry A."/>
            <person name="Aslett M."/>
            <person name="Allison H.C."/>
            <person name="Burton P."/>
            <person name="Vavrova-Anderson J."/>
            <person name="Brown R."/>
            <person name="Browne H."/>
            <person name="Corton N."/>
            <person name="Hauser H."/>
            <person name="Gamble J."/>
            <person name="Gilderthorp R."/>
            <person name="Marcello L."/>
            <person name="McQuillan J."/>
            <person name="Otto T.D."/>
            <person name="Quail M.A."/>
            <person name="Sanders M.J."/>
            <person name="van Tonder A."/>
            <person name="Ginger M.L."/>
            <person name="Field M.C."/>
            <person name="Barry J.D."/>
            <person name="Hertz-Fowler C."/>
            <person name="Berriman M."/>
        </authorList>
    </citation>
    <scope>NUCLEOTIDE SEQUENCE [LARGE SCALE GENOMIC DNA]</scope>
    <source>
        <strain evidence="2 3">IL3000</strain>
    </source>
</reference>
<protein>
    <submittedName>
        <fullName evidence="2">WGS project CAEQ00000000 data, annotated contig 2216</fullName>
    </submittedName>
</protein>
<keyword evidence="1" id="KW-0472">Membrane</keyword>
<dbReference type="Proteomes" id="UP000000702">
    <property type="component" value="Unassembled WGS sequence"/>
</dbReference>
<dbReference type="AlphaFoldDB" id="F9WCD6"/>
<name>F9WCD6_TRYCI</name>
<evidence type="ECO:0000313" key="2">
    <source>
        <dbReference type="EMBL" id="CCD14929.1"/>
    </source>
</evidence>
<proteinExistence type="predicted"/>
<keyword evidence="3" id="KW-1185">Reference proteome</keyword>
<evidence type="ECO:0000313" key="3">
    <source>
        <dbReference type="Proteomes" id="UP000000702"/>
    </source>
</evidence>
<gene>
    <name evidence="2" type="ORF">TCIL3000_0_54980</name>
</gene>
<dbReference type="EMBL" id="CAEQ01001703">
    <property type="protein sequence ID" value="CCD14929.1"/>
    <property type="molecule type" value="Genomic_DNA"/>
</dbReference>
<sequence>MLSPVVSAAVAFSSVPGFVLSPGTVPPSFPVLRAFSRVSFMCVPYSTFPFIHWIVEKCSASKRLTPHMVCTCVSSWSTYKPYVACPSRSSLIVHDWGSALQSVKCLVLSTVLHPSNVAWGALSATVLCFFALVEYSAVCKKIIYVYALTRPHPVAYRTNRDPSTLRSLTPNVVL</sequence>
<evidence type="ECO:0000256" key="1">
    <source>
        <dbReference type="SAM" id="Phobius"/>
    </source>
</evidence>
<organism evidence="2 3">
    <name type="scientific">Trypanosoma congolense (strain IL3000)</name>
    <dbReference type="NCBI Taxonomy" id="1068625"/>
    <lineage>
        <taxon>Eukaryota</taxon>
        <taxon>Discoba</taxon>
        <taxon>Euglenozoa</taxon>
        <taxon>Kinetoplastea</taxon>
        <taxon>Metakinetoplastina</taxon>
        <taxon>Trypanosomatida</taxon>
        <taxon>Trypanosomatidae</taxon>
        <taxon>Trypanosoma</taxon>
        <taxon>Nannomonas</taxon>
    </lineage>
</organism>
<keyword evidence="1" id="KW-1133">Transmembrane helix</keyword>
<reference evidence="3" key="1">
    <citation type="submission" date="2011-07" db="EMBL/GenBank/DDBJ databases">
        <title>Divergent evolution of antigenic variation in African trypanosomes.</title>
        <authorList>
            <person name="Jackson A.P."/>
            <person name="Berry A."/>
            <person name="Allison H.C."/>
            <person name="Burton P."/>
            <person name="Anderson J."/>
            <person name="Aslett M."/>
            <person name="Brown R."/>
            <person name="Corton N."/>
            <person name="Harris D."/>
            <person name="Hauser H."/>
            <person name="Gamble J."/>
            <person name="Gilderthorp R."/>
            <person name="McQuillan J."/>
            <person name="Quail M.A."/>
            <person name="Sanders M."/>
            <person name="Van Tonder A."/>
            <person name="Ginger M.L."/>
            <person name="Donelson J.E."/>
            <person name="Field M.C."/>
            <person name="Barry J.D."/>
            <person name="Berriman M."/>
            <person name="Hertz-Fowler C."/>
        </authorList>
    </citation>
    <scope>NUCLEOTIDE SEQUENCE [LARGE SCALE GENOMIC DNA]</scope>
    <source>
        <strain evidence="3">IL3000</strain>
    </source>
</reference>